<name>A0A2P2PFD4_RHIMU</name>
<sequence>MLWKKKYFLKQDWQTPYLFHPTSFYIINCSSLI</sequence>
<accession>A0A2P2PFD4</accession>
<dbReference type="AlphaFoldDB" id="A0A2P2PFD4"/>
<protein>
    <submittedName>
        <fullName evidence="1">Uncharacterized protein</fullName>
    </submittedName>
</protein>
<proteinExistence type="predicted"/>
<organism evidence="1">
    <name type="scientific">Rhizophora mucronata</name>
    <name type="common">Asiatic mangrove</name>
    <dbReference type="NCBI Taxonomy" id="61149"/>
    <lineage>
        <taxon>Eukaryota</taxon>
        <taxon>Viridiplantae</taxon>
        <taxon>Streptophyta</taxon>
        <taxon>Embryophyta</taxon>
        <taxon>Tracheophyta</taxon>
        <taxon>Spermatophyta</taxon>
        <taxon>Magnoliopsida</taxon>
        <taxon>eudicotyledons</taxon>
        <taxon>Gunneridae</taxon>
        <taxon>Pentapetalae</taxon>
        <taxon>rosids</taxon>
        <taxon>fabids</taxon>
        <taxon>Malpighiales</taxon>
        <taxon>Rhizophoraceae</taxon>
        <taxon>Rhizophora</taxon>
    </lineage>
</organism>
<evidence type="ECO:0000313" key="1">
    <source>
        <dbReference type="EMBL" id="MBX53379.1"/>
    </source>
</evidence>
<dbReference type="EMBL" id="GGEC01072895">
    <property type="protein sequence ID" value="MBX53379.1"/>
    <property type="molecule type" value="Transcribed_RNA"/>
</dbReference>
<reference evidence="1" key="1">
    <citation type="submission" date="2018-02" db="EMBL/GenBank/DDBJ databases">
        <title>Rhizophora mucronata_Transcriptome.</title>
        <authorList>
            <person name="Meera S.P."/>
            <person name="Sreeshan A."/>
            <person name="Augustine A."/>
        </authorList>
    </citation>
    <scope>NUCLEOTIDE SEQUENCE</scope>
    <source>
        <tissue evidence="1">Leaf</tissue>
    </source>
</reference>